<feature type="compositionally biased region" description="Basic and acidic residues" evidence="1">
    <location>
        <begin position="2334"/>
        <end position="2347"/>
    </location>
</feature>
<feature type="compositionally biased region" description="Low complexity" evidence="1">
    <location>
        <begin position="2378"/>
        <end position="2405"/>
    </location>
</feature>
<feature type="region of interest" description="Disordered" evidence="1">
    <location>
        <begin position="2583"/>
        <end position="2672"/>
    </location>
</feature>
<feature type="region of interest" description="Disordered" evidence="1">
    <location>
        <begin position="752"/>
        <end position="773"/>
    </location>
</feature>
<sequence>MDFERGESPGDSRGSVAFLHHTEKLERLPGTGETTIRGMSFTPPYICMERPPRANCEALRLKSPPENRAFSSRSESPSPTPFARECASLGLVWGDEGTRAGLLRTRLFTPPDHTPHLLAETGASCLEDLFPGTVPQLLSHLPSPPPVPGVARASRSSSPLAGGSSLACASPWPRSATPFFAANMPALLPGRGPMRVTKWLDGQVSDPQSDSCLRGGASRVERAAALLCGRSEEEQERERSVDERRLRKAIGVTDEDESERERETEGGVHERLSRCAAATAADRANNLLGLGVERGPEVAGGRLGGYWTTESEVYPQRIGELEGEGMGSPDPVAASALVTAVQDSRENLNCLTGVLTTLRLSSRDSEGDFDLPLFVQSRKWRAKYNRRSLDLKGTVARSKALGYPAGLQIPETYRDLKNCMQRPPSIDAADSRAWRSAEAPRAAKKVFSEGRRATDRDEQVAFVEDEVTEQLLFNANAAVEGTTLYNNLLCKYGLETRCFSTSSAPGNTAFESRLARSDADPTASSQSASALSHAAVSPSLASALPVSSLLLEDAADAVGDRSELETGSQAEAAIPTSEASCMRREKHVGEESRADKGAFLRSASDSTHAEEDGLSGGKDASSREGGSEEREEAAHEAADSLWSLVLNRNIAALPGFMTVGRYECDLLPKRSAFSRKQLAGLVAGSRPLPVLPSSSDTPGSASTELLAERVACALTLDEGEAWNPSDASDLDDFLESSCAPNALRRGRQAVVPVRGARRRRGADLGLSPPPSSPAVRCRSLVRWSQQRPFFSNVSACAGAADSRREEWKDAGKVAKPGSESALTSRDLHASTGLVNAALDSSEQKSGERESSLSPQERILTQVKKELEDERVREKQTIRDKDSEKGQGGESNHHMPGTANGQRTPNEGEAPMETEEAPTLEPSNGMHRDGQDAGARMHSSSTRALEGAVEDEPKVTLPDKDEPHASALCGEREKQRQSFFSSVSSREDAQDEDSRWCVAGGMYNGWKGTYDVWIYRRVSAALREGKGEEEKRREGEKRKTGKGKQSVHTASLGAGGAQGLSPGETQASGLAPGSTPLGSAGTLSAGRNGEETRESTGSPAGAFASSSSLAAKGQNGHASVEDLKTQKEESLGCVLSASALPLNPHSGETREDSAGRDEEKGEERERDENEPPLYEWRVKRFSALIHGHEKASRLACKYCVYLERFGRIRGRLSICSTCCRDACSGCMPSKKRAAGADFSPHCRNGRDAGVGGAGRAPKRRVQAKKGAAGAAGVCGDRARKGKGEDEPERDGLDRREEGGTPSSKQTAERRGAAKKEGREEDDRVDGKGTSLSLENNSFESSCPAMRSSLRASFEVKGPLSPSSADDRPNEGAAGRGAPPGSEGLSRDLALRSHSFSSASSSRKSAKNAAESLRRIAGPLFRSSGDLTASQLGAETEESDVLQDVFELYSEAGEAWETCTTPVSFSPSLSVASRDTLVVLGGSQTTAVARLDSGKMSEAVRRSSNALSAAASSFPKGKGFGGASKKTDSVTLSFLARVCRNLRMFLLLCQHNTVAGGLPGDSKCVCRAQSGPGGAGLAGADGRAPGDLGDSKGTAIARGPGGAAGRAHGSEPWASPNYTGGPFFPPAGSAPSGWPPVAQANSRPEVLSAIQGAQGQGPHVAHSLRLAASLSPAQTTSESFLAPESFAAGVRPLLEGSLSVLIPEEPQVGLGPSAGQQLASSSLSPGVSVKAEPSSYFQSAQGTCRDVSAGARTAMPSSFLEQGRPGAAPGHAPSGVGRCPPQGRDASPGCPGFRTPPAGFDGPSSSGAGYSLSPYGYPGTEISPHLAPFFPEPYRRFRESRGGPAWIHSPGSVDVPSSGLQSPFTGFHATSGSSPPRLGPSEGASFAEASPRALAGDLGPAGFLGASAGAPAAEGRGPLFDPSAEGEGKFAPDAGALGTVEGPADCRTQGETGRTADEDEKKKAKKAKKHGRITDIEERLAREEPYDVVEEGDDPEPTRQLGLEATEKEQDVPRSGDSKSPDQDSPGQPADIMHGYFKARVRNRRVKDGLLLRMTAVLVGKGFYDLETVEPGAPRRRGGWGESGEEEEESETKYLFSNPASQKPCDFILYFDTRENRDASVAILNQALPAPPPRLPPKNGESQARRTLRQLYDHFLEPKCQCLEDKTLKVKHGVINLLGFPRLYVKLHCSMSWDERLSLFSSFLHWLCREDDSQPPPWSSPELHPELLAYLVDLGRKGFASGGAATTAVVNAPDLPLDDSALSKKNAALIRAYMQQDTGASGPSGSVGATSSDPEAPRKDDEAEEGEKDDSNAALVEGPAPETSGDSTGAPQPCGKGREEREAGDKRGPGNEGCGKGDGFGSPVAVAGTTAAPGETESVSCPSSTSGGGASSALSSGPSDSAAAPDGCESSPVALESASLLSFSPSAARAEVLTVPGVGLVNFSLPDGVKFDKSKLAFRCYWREGHAGVVTVGAGAAVSPSSGAGTFVPSRPTVCTAQNKSRTFSCRKYGLYQSRVLALQARLLSELLWPQPPSPARLRVSAMAAVVYGLIAAPMPFTDPWQAVCGVSVAEDALRQRREVWKNLLDPRQRRPAPAPISQLSLPPVSGPPHASSATQELPNRPGTPWPGQETVCGARGPAPGLASAWATYGNPGDRDAAEPQSTYVGRGPAGAEGPGGGIAVHREWARNSGSEAAQPCQFGRAVERPVPGPQSSLGPGGDNRGDHMAYDQSPAGPASNAPGPTPPFVGPFSPGLVLRHGPPAFSQDPSLHRPPFAAGTGPAGQRLASDSPYPLKNEASPQLAMAHAPGFENSDGFQGEQPLAKQRKIEGASDRPVPDEGQVLGTISHGKSPAARPVDGGFAPDGRSPLFSQDASGVGGGRPSGVGGQLAAGGKGHFATAPFGSGTLPTTRGPSQPGGDGLSHRSGTEPAAAYSSPAGAAYPSASNASPIYGAAPKREGDSPFGPAPPSGYCRPGSPAVDPKLPGSVPSSGNLDSVNYGSFFPGQQAPQGDGRIAPWGSGHVGAPRGEARGSERVGHAGASRGLTGHELEEGQGGPGEEGAGRERQRKRRKSAMSMSSQGENTPLFAPTSLPPVPFASGDSLADGSGSDFGQQLGPPFSHGSHAPPFPEANAVGSQHFTADNLETPGLPAELGGGDGRRQSGSTHEEVSGPRAGGEKGEFSLEGAPQAAAQQLSAETLTFLLGTNVVWEENEKRWRVQVRPPSPRGCDGEGADGKLGGEKKKRKRDGFSAGGERRRSSTGNEPDDQHKAGTLEWVSMAQLHQAQKLQNQLVGKMERGKGEGGDEERLGGDGRGNIFFDANGSDENAKKAALLKARRWLRRRIVQGQILVTGLSRDGLFSSRPDEPERSSSVSTGAFTGSSPNDKPTDLNAAVPPLSPFFSPIPFGATTAPHRPSPGFYPPAPAHPTEDGCRPPMPAPVPMHAPQGPVDSRTYRGARPVYPGSDVTPQTCHGVRPESMQEEGRAALLAEQGSAFFVSGDGKGDNRGATVGQIRQGTVRVMQSQTASQSLDQGFDLPHPPAPGPAYRGVPVGHGPSGPYYLNGGCVAQRPYATFSNLAGPVQGSFPPLEFSNGGLPTTALGRRGSDSGPQGAGRNASQMQPGFASRPHGPERLGRESAPQSGAPPGFSPHAHGRGERDRPSFSGATTMPLASLTAFSHPAAGPMFVGTEGRGQQGDIHPNLCGVAPVGGPRGPAHAPMPAYGPGGAAGPPRDDRRAEGGAPGVSHSDIFLANDRRLHPEMCLHSAPSWGPAGTFASPDNRQNAEPWPAAHASSNNFFDYTGVNMPAAGPPIQLDWSKVRGAGG</sequence>
<feature type="compositionally biased region" description="Basic and acidic residues" evidence="1">
    <location>
        <begin position="3023"/>
        <end position="3032"/>
    </location>
</feature>
<feature type="region of interest" description="Disordered" evidence="1">
    <location>
        <begin position="1020"/>
        <end position="1123"/>
    </location>
</feature>
<gene>
    <name evidence="2" type="ORF">TGDOM2_214960</name>
</gene>
<feature type="region of interest" description="Disordered" evidence="1">
    <location>
        <begin position="2067"/>
        <end position="2092"/>
    </location>
</feature>
<feature type="compositionally biased region" description="Basic and acidic residues" evidence="1">
    <location>
        <begin position="620"/>
        <end position="635"/>
    </location>
</feature>
<feature type="region of interest" description="Disordered" evidence="1">
    <location>
        <begin position="3351"/>
        <end position="3423"/>
    </location>
</feature>
<dbReference type="Proteomes" id="UP000028837">
    <property type="component" value="Unassembled WGS sequence"/>
</dbReference>
<feature type="compositionally biased region" description="Polar residues" evidence="1">
    <location>
        <begin position="2983"/>
        <end position="2994"/>
    </location>
</feature>
<feature type="region of interest" description="Disordered" evidence="1">
    <location>
        <begin position="1846"/>
        <end position="1885"/>
    </location>
</feature>
<feature type="region of interest" description="Disordered" evidence="1">
    <location>
        <begin position="3519"/>
        <end position="3543"/>
    </location>
</feature>
<feature type="region of interest" description="Disordered" evidence="1">
    <location>
        <begin position="145"/>
        <end position="166"/>
    </location>
</feature>
<feature type="compositionally biased region" description="Pro residues" evidence="1">
    <location>
        <begin position="3408"/>
        <end position="3419"/>
    </location>
</feature>
<feature type="region of interest" description="Disordered" evidence="1">
    <location>
        <begin position="1572"/>
        <end position="1638"/>
    </location>
</feature>
<feature type="compositionally biased region" description="Gly residues" evidence="1">
    <location>
        <begin position="2348"/>
        <end position="2358"/>
    </location>
</feature>
<feature type="region of interest" description="Disordered" evidence="1">
    <location>
        <begin position="3211"/>
        <end position="3263"/>
    </location>
</feature>
<feature type="compositionally biased region" description="Basic and acidic residues" evidence="1">
    <location>
        <begin position="1970"/>
        <end position="1983"/>
    </location>
</feature>
<feature type="compositionally biased region" description="Basic and acidic residues" evidence="1">
    <location>
        <begin position="1146"/>
        <end position="1168"/>
    </location>
</feature>
<feature type="region of interest" description="Disordered" evidence="1">
    <location>
        <begin position="560"/>
        <end position="635"/>
    </location>
</feature>
<evidence type="ECO:0000313" key="3">
    <source>
        <dbReference type="Proteomes" id="UP000028837"/>
    </source>
</evidence>
<comment type="caution">
    <text evidence="2">The sequence shown here is derived from an EMBL/GenBank/DDBJ whole genome shotgun (WGS) entry which is preliminary data.</text>
</comment>
<feature type="compositionally biased region" description="Acidic residues" evidence="1">
    <location>
        <begin position="1984"/>
        <end position="1993"/>
    </location>
</feature>
<feature type="compositionally biased region" description="Basic and acidic residues" evidence="1">
    <location>
        <begin position="984"/>
        <end position="994"/>
    </location>
</feature>
<feature type="compositionally biased region" description="Basic and acidic residues" evidence="1">
    <location>
        <begin position="1022"/>
        <end position="1037"/>
    </location>
</feature>
<feature type="compositionally biased region" description="Basic and acidic residues" evidence="1">
    <location>
        <begin position="2822"/>
        <end position="2833"/>
    </location>
</feature>
<feature type="region of interest" description="Disordered" evidence="1">
    <location>
        <begin position="1757"/>
        <end position="1804"/>
    </location>
</feature>
<feature type="compositionally biased region" description="Basic and acidic residues" evidence="1">
    <location>
        <begin position="1305"/>
        <end position="1325"/>
    </location>
</feature>
<feature type="region of interest" description="Disordered" evidence="1">
    <location>
        <begin position="2700"/>
        <end position="3184"/>
    </location>
</feature>
<feature type="region of interest" description="Disordered" evidence="1">
    <location>
        <begin position="1912"/>
        <end position="2029"/>
    </location>
</feature>
<feature type="compositionally biased region" description="Low complexity" evidence="1">
    <location>
        <begin position="1578"/>
        <end position="1596"/>
    </location>
</feature>
<feature type="compositionally biased region" description="Basic and acidic residues" evidence="1">
    <location>
        <begin position="950"/>
        <end position="975"/>
    </location>
</feature>
<protein>
    <submittedName>
        <fullName evidence="2">AP2 domain transcription factor AP2X-8</fullName>
    </submittedName>
</protein>
<organism evidence="2 3">
    <name type="scientific">Toxoplasma gondii GAB2-2007-GAL-DOM2</name>
    <dbReference type="NCBI Taxonomy" id="1130820"/>
    <lineage>
        <taxon>Eukaryota</taxon>
        <taxon>Sar</taxon>
        <taxon>Alveolata</taxon>
        <taxon>Apicomplexa</taxon>
        <taxon>Conoidasida</taxon>
        <taxon>Coccidia</taxon>
        <taxon>Eucoccidiorida</taxon>
        <taxon>Eimeriorina</taxon>
        <taxon>Sarcocystidae</taxon>
        <taxon>Toxoplasma</taxon>
    </lineage>
</organism>
<evidence type="ECO:0000256" key="1">
    <source>
        <dbReference type="SAM" id="MobiDB-lite"/>
    </source>
</evidence>
<feature type="region of interest" description="Disordered" evidence="1">
    <location>
        <begin position="250"/>
        <end position="271"/>
    </location>
</feature>
<accession>A0A086JV36</accession>
<dbReference type="OrthoDB" id="331911at2759"/>
<feature type="compositionally biased region" description="Low complexity" evidence="1">
    <location>
        <begin position="1329"/>
        <end position="1340"/>
    </location>
</feature>
<feature type="region of interest" description="Disordered" evidence="1">
    <location>
        <begin position="1246"/>
        <end position="1384"/>
    </location>
</feature>
<feature type="compositionally biased region" description="Basic and acidic residues" evidence="1">
    <location>
        <begin position="841"/>
        <end position="850"/>
    </location>
</feature>
<feature type="compositionally biased region" description="Low complexity" evidence="1">
    <location>
        <begin position="3092"/>
        <end position="3107"/>
    </location>
</feature>
<feature type="compositionally biased region" description="Low complexity" evidence="1">
    <location>
        <begin position="2728"/>
        <end position="2737"/>
    </location>
</feature>
<feature type="compositionally biased region" description="Low complexity" evidence="1">
    <location>
        <begin position="1094"/>
        <end position="1112"/>
    </location>
</feature>
<feature type="compositionally biased region" description="Basic and acidic residues" evidence="1">
    <location>
        <begin position="259"/>
        <end position="271"/>
    </location>
</feature>
<feature type="compositionally biased region" description="Polar residues" evidence="1">
    <location>
        <begin position="1856"/>
        <end position="1872"/>
    </location>
</feature>
<feature type="compositionally biased region" description="Basic and acidic residues" evidence="1">
    <location>
        <begin position="1275"/>
        <end position="1297"/>
    </location>
</feature>
<evidence type="ECO:0000313" key="2">
    <source>
        <dbReference type="EMBL" id="KFG36004.1"/>
    </source>
</evidence>
<feature type="region of interest" description="Disordered" evidence="1">
    <location>
        <begin position="1137"/>
        <end position="1170"/>
    </location>
</feature>
<feature type="compositionally biased region" description="Basic and acidic residues" evidence="1">
    <location>
        <begin position="3152"/>
        <end position="3176"/>
    </location>
</feature>
<feature type="region of interest" description="Disordered" evidence="1">
    <location>
        <begin position="3582"/>
        <end position="3660"/>
    </location>
</feature>
<feature type="region of interest" description="Disordered" evidence="1">
    <location>
        <begin position="808"/>
        <end position="994"/>
    </location>
</feature>
<dbReference type="VEuPathDB" id="ToxoDB:TGDOM2_214960"/>
<feature type="compositionally biased region" description="Low complexity" evidence="1">
    <location>
        <begin position="3697"/>
        <end position="3715"/>
    </location>
</feature>
<feature type="compositionally biased region" description="Polar residues" evidence="1">
    <location>
        <begin position="3369"/>
        <end position="3379"/>
    </location>
</feature>
<feature type="compositionally biased region" description="Low complexity" evidence="1">
    <location>
        <begin position="2925"/>
        <end position="2945"/>
    </location>
</feature>
<feature type="region of interest" description="Disordered" evidence="1">
    <location>
        <begin position="3697"/>
        <end position="3738"/>
    </location>
</feature>
<feature type="region of interest" description="Disordered" evidence="1">
    <location>
        <begin position="2275"/>
        <end position="2408"/>
    </location>
</feature>
<feature type="compositionally biased region" description="Low complexity" evidence="1">
    <location>
        <begin position="151"/>
        <end position="166"/>
    </location>
</feature>
<proteinExistence type="predicted"/>
<feature type="compositionally biased region" description="Polar residues" evidence="1">
    <location>
        <begin position="2275"/>
        <end position="2291"/>
    </location>
</feature>
<feature type="compositionally biased region" description="Basic and acidic residues" evidence="1">
    <location>
        <begin position="581"/>
        <end position="598"/>
    </location>
</feature>
<reference evidence="2 3" key="1">
    <citation type="submission" date="2014-02" db="EMBL/GenBank/DDBJ databases">
        <authorList>
            <person name="Sibley D."/>
            <person name="Venepally P."/>
            <person name="Karamycheva S."/>
            <person name="Hadjithomas M."/>
            <person name="Khan A."/>
            <person name="Brunk B."/>
            <person name="Roos D."/>
            <person name="Caler E."/>
            <person name="Lorenzi H."/>
        </authorList>
    </citation>
    <scope>NUCLEOTIDE SEQUENCE [LARGE SCALE GENOMIC DNA]</scope>
    <source>
        <strain evidence="2 3">GAB2-2007-GAL-DOM2</strain>
    </source>
</reference>
<feature type="compositionally biased region" description="Low complexity" evidence="1">
    <location>
        <begin position="1618"/>
        <end position="1634"/>
    </location>
</feature>
<feature type="compositionally biased region" description="Gly residues" evidence="1">
    <location>
        <begin position="2872"/>
        <end position="2891"/>
    </location>
</feature>
<feature type="compositionally biased region" description="Basic and acidic residues" evidence="1">
    <location>
        <begin position="862"/>
        <end position="892"/>
    </location>
</feature>
<dbReference type="EMBL" id="AHZU02001131">
    <property type="protein sequence ID" value="KFG36004.1"/>
    <property type="molecule type" value="Genomic_DNA"/>
</dbReference>
<feature type="compositionally biased region" description="Basic and acidic residues" evidence="1">
    <location>
        <begin position="2003"/>
        <end position="2020"/>
    </location>
</feature>
<name>A0A086JV36_TOXGO</name>